<keyword evidence="3" id="KW-0663">Pyridoxal phosphate</keyword>
<dbReference type="SUPFAM" id="SSF53686">
    <property type="entry name" value="Tryptophan synthase beta subunit-like PLP-dependent enzymes"/>
    <property type="match status" value="1"/>
</dbReference>
<dbReference type="GO" id="GO:0016829">
    <property type="term" value="F:lyase activity"/>
    <property type="evidence" value="ECO:0007669"/>
    <property type="project" value="UniProtKB-KW"/>
</dbReference>
<protein>
    <submittedName>
        <fullName evidence="5">D-cysteine desulfhydrase family protein</fullName>
        <ecNumber evidence="5">4.4.1.-</ecNumber>
    </submittedName>
</protein>
<dbReference type="InterPro" id="IPR027278">
    <property type="entry name" value="ACCD_DCysDesulf"/>
</dbReference>
<geneLocation type="plasmid" evidence="5 6">
    <name>unnamed4</name>
</geneLocation>
<dbReference type="PANTHER" id="PTHR43780:SF2">
    <property type="entry name" value="1-AMINOCYCLOPROPANE-1-CARBOXYLATE DEAMINASE-RELATED"/>
    <property type="match status" value="1"/>
</dbReference>
<evidence type="ECO:0000313" key="6">
    <source>
        <dbReference type="Proteomes" id="UP001623232"/>
    </source>
</evidence>
<dbReference type="InterPro" id="IPR001926">
    <property type="entry name" value="TrpB-like_PALP"/>
</dbReference>
<evidence type="ECO:0000256" key="1">
    <source>
        <dbReference type="ARBA" id="ARBA00001933"/>
    </source>
</evidence>
<dbReference type="Proteomes" id="UP001623232">
    <property type="component" value="Plasmid unnamed4"/>
</dbReference>
<dbReference type="RefSeq" id="WP_406651291.1">
    <property type="nucleotide sequence ID" value="NZ_CP123585.1"/>
</dbReference>
<dbReference type="PANTHER" id="PTHR43780">
    <property type="entry name" value="1-AMINOCYCLOPROPANE-1-CARBOXYLATE DEAMINASE-RELATED"/>
    <property type="match status" value="1"/>
</dbReference>
<organism evidence="5 6">
    <name type="scientific">Aliisedimentitalea scapharcae</name>
    <dbReference type="NCBI Taxonomy" id="1524259"/>
    <lineage>
        <taxon>Bacteria</taxon>
        <taxon>Pseudomonadati</taxon>
        <taxon>Pseudomonadota</taxon>
        <taxon>Alphaproteobacteria</taxon>
        <taxon>Rhodobacterales</taxon>
        <taxon>Roseobacteraceae</taxon>
        <taxon>Aliisedimentitalea</taxon>
    </lineage>
</organism>
<keyword evidence="5" id="KW-0614">Plasmid</keyword>
<dbReference type="InterPro" id="IPR036052">
    <property type="entry name" value="TrpB-like_PALP_sf"/>
</dbReference>
<keyword evidence="5" id="KW-0456">Lyase</keyword>
<sequence>MTQRFSDLVSRLPVLSKFSRLPLYDTPTPLQAMANSSRNLGVKIDIKRDDLLPLAMGGNKVRQLEFYLGQAKANGSDTVLITGAVQSNFVRLCAAAARTQGWHPIVQLEDRVPNTDSHYASSGNVLLLQLLGAEIIRYPMGEDEAGADANLDVIADRLRQNGKRPYVIHLGLDHAPLGALGYVAAAVETRLQYQVRGIDPDHVVVASGSGLTHVGFLAGARAIGWNVNVLGVCVRRSASLQIKRIKQRAMETFRLLDSDYQLKSSDIDVCDAVLAPGYGQMNKPVSDAITLAARQDAILLDPVYTGRGFAGLLHHVQTGRIRPGDRVCFLHTGGTPGIFAYGDQTIAD</sequence>
<comment type="similarity">
    <text evidence="2">Belongs to the ACC deaminase/D-cysteine desulfhydrase family.</text>
</comment>
<dbReference type="EC" id="4.4.1.-" evidence="5"/>
<proteinExistence type="inferred from homology"/>
<evidence type="ECO:0000256" key="3">
    <source>
        <dbReference type="ARBA" id="ARBA00022898"/>
    </source>
</evidence>
<accession>A0ABZ2XZE9</accession>
<dbReference type="Gene3D" id="3.40.50.1100">
    <property type="match status" value="2"/>
</dbReference>
<keyword evidence="6" id="KW-1185">Reference proteome</keyword>
<feature type="domain" description="Tryptophan synthase beta chain-like PALP" evidence="4">
    <location>
        <begin position="25"/>
        <end position="333"/>
    </location>
</feature>
<name>A0ABZ2XZE9_9RHOB</name>
<reference evidence="5 6" key="1">
    <citation type="submission" date="2023-04" db="EMBL/GenBank/DDBJ databases">
        <title>Complete genome sequence of Alisedimentitalea scapharcae.</title>
        <authorList>
            <person name="Rong J.-C."/>
            <person name="Yi M.-L."/>
            <person name="Zhao Q."/>
        </authorList>
    </citation>
    <scope>NUCLEOTIDE SEQUENCE [LARGE SCALE GENOMIC DNA]</scope>
    <source>
        <strain evidence="5 6">KCTC 42119</strain>
        <plasmid evidence="5 6">unnamed4</plasmid>
    </source>
</reference>
<dbReference type="EMBL" id="CP123585">
    <property type="protein sequence ID" value="WZK91293.1"/>
    <property type="molecule type" value="Genomic_DNA"/>
</dbReference>
<evidence type="ECO:0000256" key="2">
    <source>
        <dbReference type="ARBA" id="ARBA00008639"/>
    </source>
</evidence>
<dbReference type="Pfam" id="PF00291">
    <property type="entry name" value="PALP"/>
    <property type="match status" value="1"/>
</dbReference>
<evidence type="ECO:0000313" key="5">
    <source>
        <dbReference type="EMBL" id="WZK91293.1"/>
    </source>
</evidence>
<dbReference type="PIRSF" id="PIRSF006278">
    <property type="entry name" value="ACCD_DCysDesulf"/>
    <property type="match status" value="1"/>
</dbReference>
<comment type="cofactor">
    <cofactor evidence="1">
        <name>pyridoxal 5'-phosphate</name>
        <dbReference type="ChEBI" id="CHEBI:597326"/>
    </cofactor>
</comment>
<gene>
    <name evidence="5" type="ORF">QEZ52_21145</name>
</gene>
<evidence type="ECO:0000259" key="4">
    <source>
        <dbReference type="Pfam" id="PF00291"/>
    </source>
</evidence>